<protein>
    <submittedName>
        <fullName evidence="7">Glycosyltransferase AglJ</fullName>
    </submittedName>
</protein>
<dbReference type="InterPro" id="IPR001173">
    <property type="entry name" value="Glyco_trans_2-like"/>
</dbReference>
<dbReference type="GO" id="GO:0005886">
    <property type="term" value="C:plasma membrane"/>
    <property type="evidence" value="ECO:0007669"/>
    <property type="project" value="UniProtKB-SubCell"/>
</dbReference>
<evidence type="ECO:0000313" key="8">
    <source>
        <dbReference type="Proteomes" id="UP000247409"/>
    </source>
</evidence>
<evidence type="ECO:0000256" key="1">
    <source>
        <dbReference type="ARBA" id="ARBA00004236"/>
    </source>
</evidence>
<dbReference type="InterPro" id="IPR029044">
    <property type="entry name" value="Nucleotide-diphossugar_trans"/>
</dbReference>
<evidence type="ECO:0000256" key="3">
    <source>
        <dbReference type="ARBA" id="ARBA00022676"/>
    </source>
</evidence>
<evidence type="ECO:0000313" key="7">
    <source>
        <dbReference type="EMBL" id="PXF49034.1"/>
    </source>
</evidence>
<keyword evidence="2" id="KW-1003">Cell membrane</keyword>
<evidence type="ECO:0000259" key="6">
    <source>
        <dbReference type="Pfam" id="PF00535"/>
    </source>
</evidence>
<feature type="domain" description="Glycosyltransferase 2-like" evidence="6">
    <location>
        <begin position="17"/>
        <end position="138"/>
    </location>
</feature>
<comment type="caution">
    <text evidence="7">The sequence shown here is derived from an EMBL/GenBank/DDBJ whole genome shotgun (WGS) entry which is preliminary data.</text>
</comment>
<dbReference type="AlphaFoldDB" id="A0A2V3J3S7"/>
<dbReference type="SUPFAM" id="SSF53448">
    <property type="entry name" value="Nucleotide-diphospho-sugar transferases"/>
    <property type="match status" value="1"/>
</dbReference>
<evidence type="ECO:0000256" key="2">
    <source>
        <dbReference type="ARBA" id="ARBA00022475"/>
    </source>
</evidence>
<dbReference type="PANTHER" id="PTHR43646">
    <property type="entry name" value="GLYCOSYLTRANSFERASE"/>
    <property type="match status" value="1"/>
</dbReference>
<keyword evidence="3" id="KW-0328">Glycosyltransferase</keyword>
<keyword evidence="4 7" id="KW-0808">Transferase</keyword>
<proteinExistence type="predicted"/>
<reference evidence="7 8" key="1">
    <citation type="journal article" date="2018" name="Mol. Biol. Evol.">
        <title>Analysis of the draft genome of the red seaweed Gracilariopsis chorda provides insights into genome size evolution in Rhodophyta.</title>
        <authorList>
            <person name="Lee J."/>
            <person name="Yang E.C."/>
            <person name="Graf L."/>
            <person name="Yang J.H."/>
            <person name="Qiu H."/>
            <person name="Zel Zion U."/>
            <person name="Chan C.X."/>
            <person name="Stephens T.G."/>
            <person name="Weber A.P.M."/>
            <person name="Boo G.H."/>
            <person name="Boo S.M."/>
            <person name="Kim K.M."/>
            <person name="Shin Y."/>
            <person name="Jung M."/>
            <person name="Lee S.J."/>
            <person name="Yim H.S."/>
            <person name="Lee J.H."/>
            <person name="Bhattacharya D."/>
            <person name="Yoon H.S."/>
        </authorList>
    </citation>
    <scope>NUCLEOTIDE SEQUENCE [LARGE SCALE GENOMIC DNA]</scope>
    <source>
        <strain evidence="7 8">SKKU-2015</strain>
        <tissue evidence="7">Whole body</tissue>
    </source>
</reference>
<dbReference type="Proteomes" id="UP000247409">
    <property type="component" value="Unassembled WGS sequence"/>
</dbReference>
<gene>
    <name evidence="7" type="ORF">BWQ96_01172</name>
</gene>
<keyword evidence="8" id="KW-1185">Reference proteome</keyword>
<evidence type="ECO:0000256" key="4">
    <source>
        <dbReference type="ARBA" id="ARBA00022679"/>
    </source>
</evidence>
<dbReference type="STRING" id="448386.A0A2V3J3S7"/>
<dbReference type="Pfam" id="PF00535">
    <property type="entry name" value="Glycos_transf_2"/>
    <property type="match status" value="1"/>
</dbReference>
<accession>A0A2V3J3S7</accession>
<name>A0A2V3J3S7_9FLOR</name>
<dbReference type="NCBIfam" id="TIGR04283">
    <property type="entry name" value="glyco_like_mftF"/>
    <property type="match status" value="1"/>
</dbReference>
<keyword evidence="5" id="KW-0472">Membrane</keyword>
<dbReference type="InterPro" id="IPR026461">
    <property type="entry name" value="Trfase_2_rSAM/seldom_assoc"/>
</dbReference>
<evidence type="ECO:0000256" key="5">
    <source>
        <dbReference type="ARBA" id="ARBA00023136"/>
    </source>
</evidence>
<dbReference type="OrthoDB" id="191769at2759"/>
<dbReference type="CDD" id="cd02522">
    <property type="entry name" value="GT_2_like_a"/>
    <property type="match status" value="1"/>
</dbReference>
<sequence length="260" mass="29365">MLHLLRTVFPPPPQTAVIIPTYNESSTISETVRAVLQRSTERLQVIVADGFSTDDTAQKARRAGARVLRVRGGRGQQLNKGAELAKAPNLLFLHADTKVPPAFDVHIKQLLQRPDVVAGAFRLHIDSNMLGIKLVQQVANWRSIFFQRPYGDQGLFITKRQFDRIGGYEPMPFLEDYQIVRTLSRHGRIAIANSSVVTNARRWETLGVARTTFFNQVILLAYHVGIQPSILRSWYRGMANKAITNSPNNKPAFIRNIKQR</sequence>
<organism evidence="7 8">
    <name type="scientific">Gracilariopsis chorda</name>
    <dbReference type="NCBI Taxonomy" id="448386"/>
    <lineage>
        <taxon>Eukaryota</taxon>
        <taxon>Rhodophyta</taxon>
        <taxon>Florideophyceae</taxon>
        <taxon>Rhodymeniophycidae</taxon>
        <taxon>Gracilariales</taxon>
        <taxon>Gracilariaceae</taxon>
        <taxon>Gracilariopsis</taxon>
    </lineage>
</organism>
<dbReference type="PANTHER" id="PTHR43646:SF2">
    <property type="entry name" value="GLYCOSYLTRANSFERASE 2-LIKE DOMAIN-CONTAINING PROTEIN"/>
    <property type="match status" value="1"/>
</dbReference>
<dbReference type="Gene3D" id="3.90.550.10">
    <property type="entry name" value="Spore Coat Polysaccharide Biosynthesis Protein SpsA, Chain A"/>
    <property type="match status" value="1"/>
</dbReference>
<comment type="subcellular location">
    <subcellularLocation>
        <location evidence="1">Cell membrane</location>
    </subcellularLocation>
</comment>
<dbReference type="GO" id="GO:0016757">
    <property type="term" value="F:glycosyltransferase activity"/>
    <property type="evidence" value="ECO:0007669"/>
    <property type="project" value="UniProtKB-KW"/>
</dbReference>
<dbReference type="EMBL" id="NBIV01000009">
    <property type="protein sequence ID" value="PXF49034.1"/>
    <property type="molecule type" value="Genomic_DNA"/>
</dbReference>